<sequence length="53" mass="5970">MVKMDIDVRVANATVYTMEVLPLKGQPFLKGERIPIDVIFKPWVPRALESAVS</sequence>
<proteinExistence type="predicted"/>
<comment type="caution">
    <text evidence="1">The sequence shown here is derived from an EMBL/GenBank/DDBJ whole genome shotgun (WGS) entry which is preliminary data.</text>
</comment>
<gene>
    <name evidence="1" type="ORF">Gogos_021038</name>
</gene>
<evidence type="ECO:0000313" key="1">
    <source>
        <dbReference type="EMBL" id="MBA0755676.1"/>
    </source>
</evidence>
<keyword evidence="2" id="KW-1185">Reference proteome</keyword>
<protein>
    <submittedName>
        <fullName evidence="1">Uncharacterized protein</fullName>
    </submittedName>
</protein>
<accession>A0A7J9D4M9</accession>
<dbReference type="Proteomes" id="UP000593579">
    <property type="component" value="Unassembled WGS sequence"/>
</dbReference>
<dbReference type="EMBL" id="JABEZY010271096">
    <property type="protein sequence ID" value="MBA0755676.1"/>
    <property type="molecule type" value="Genomic_DNA"/>
</dbReference>
<dbReference type="OrthoDB" id="1435357at2759"/>
<reference evidence="1 2" key="1">
    <citation type="journal article" date="2019" name="Genome Biol. Evol.">
        <title>Insights into the evolution of the New World diploid cottons (Gossypium, subgenus Houzingenia) based on genome sequencing.</title>
        <authorList>
            <person name="Grover C.E."/>
            <person name="Arick M.A. 2nd"/>
            <person name="Thrash A."/>
            <person name="Conover J.L."/>
            <person name="Sanders W.S."/>
            <person name="Peterson D.G."/>
            <person name="Frelichowski J.E."/>
            <person name="Scheffler J.A."/>
            <person name="Scheffler B.E."/>
            <person name="Wendel J.F."/>
        </authorList>
    </citation>
    <scope>NUCLEOTIDE SEQUENCE [LARGE SCALE GENOMIC DNA]</scope>
    <source>
        <strain evidence="1">5</strain>
        <tissue evidence="1">Leaf</tissue>
    </source>
</reference>
<evidence type="ECO:0000313" key="2">
    <source>
        <dbReference type="Proteomes" id="UP000593579"/>
    </source>
</evidence>
<dbReference type="AlphaFoldDB" id="A0A7J9D4M9"/>
<name>A0A7J9D4M9_GOSGO</name>
<organism evidence="1 2">
    <name type="scientific">Gossypium gossypioides</name>
    <name type="common">Mexican cotton</name>
    <name type="synonym">Selera gossypioides</name>
    <dbReference type="NCBI Taxonomy" id="34282"/>
    <lineage>
        <taxon>Eukaryota</taxon>
        <taxon>Viridiplantae</taxon>
        <taxon>Streptophyta</taxon>
        <taxon>Embryophyta</taxon>
        <taxon>Tracheophyta</taxon>
        <taxon>Spermatophyta</taxon>
        <taxon>Magnoliopsida</taxon>
        <taxon>eudicotyledons</taxon>
        <taxon>Gunneridae</taxon>
        <taxon>Pentapetalae</taxon>
        <taxon>rosids</taxon>
        <taxon>malvids</taxon>
        <taxon>Malvales</taxon>
        <taxon>Malvaceae</taxon>
        <taxon>Malvoideae</taxon>
        <taxon>Gossypium</taxon>
    </lineage>
</organism>